<organism evidence="1 2">
    <name type="scientific">Araneus ventricosus</name>
    <name type="common">Orbweaver spider</name>
    <name type="synonym">Epeira ventricosa</name>
    <dbReference type="NCBI Taxonomy" id="182803"/>
    <lineage>
        <taxon>Eukaryota</taxon>
        <taxon>Metazoa</taxon>
        <taxon>Ecdysozoa</taxon>
        <taxon>Arthropoda</taxon>
        <taxon>Chelicerata</taxon>
        <taxon>Arachnida</taxon>
        <taxon>Araneae</taxon>
        <taxon>Araneomorphae</taxon>
        <taxon>Entelegynae</taxon>
        <taxon>Araneoidea</taxon>
        <taxon>Araneidae</taxon>
        <taxon>Araneus</taxon>
    </lineage>
</organism>
<proteinExistence type="predicted"/>
<accession>A0A4Y2IB08</accession>
<dbReference type="Proteomes" id="UP000499080">
    <property type="component" value="Unassembled WGS sequence"/>
</dbReference>
<gene>
    <name evidence="1" type="ORF">AVEN_129943_1</name>
</gene>
<reference evidence="1 2" key="1">
    <citation type="journal article" date="2019" name="Sci. Rep.">
        <title>Orb-weaving spider Araneus ventricosus genome elucidates the spidroin gene catalogue.</title>
        <authorList>
            <person name="Kono N."/>
            <person name="Nakamura H."/>
            <person name="Ohtoshi R."/>
            <person name="Moran D.A.P."/>
            <person name="Shinohara A."/>
            <person name="Yoshida Y."/>
            <person name="Fujiwara M."/>
            <person name="Mori M."/>
            <person name="Tomita M."/>
            <person name="Arakawa K."/>
        </authorList>
    </citation>
    <scope>NUCLEOTIDE SEQUENCE [LARGE SCALE GENOMIC DNA]</scope>
</reference>
<name>A0A4Y2IB08_ARAVE</name>
<evidence type="ECO:0000313" key="1">
    <source>
        <dbReference type="EMBL" id="GBM74246.1"/>
    </source>
</evidence>
<sequence>MICSRTVTMDAEPYSYWAPDFVKDLEEIPETHPGLHLVSRRIITESGEDYFIGSVDGLQCTHHVEDKGRNSCPAKAFLSFFVRFLCRVCLWSGLSFGAGRFDTRLIEEPPCMCTWLMLNRTSWVKGPFVGAVWKFRHRSPGLYVSFSSHRGSKFRGPKKNSPCIVSKLIVT</sequence>
<comment type="caution">
    <text evidence="1">The sequence shown here is derived from an EMBL/GenBank/DDBJ whole genome shotgun (WGS) entry which is preliminary data.</text>
</comment>
<keyword evidence="2" id="KW-1185">Reference proteome</keyword>
<dbReference type="AlphaFoldDB" id="A0A4Y2IB08"/>
<protein>
    <submittedName>
        <fullName evidence="1">Uncharacterized protein</fullName>
    </submittedName>
</protein>
<evidence type="ECO:0000313" key="2">
    <source>
        <dbReference type="Proteomes" id="UP000499080"/>
    </source>
</evidence>
<dbReference type="EMBL" id="BGPR01002484">
    <property type="protein sequence ID" value="GBM74246.1"/>
    <property type="molecule type" value="Genomic_DNA"/>
</dbReference>